<comment type="caution">
    <text evidence="1">The sequence shown here is derived from an EMBL/GenBank/DDBJ whole genome shotgun (WGS) entry which is preliminary data.</text>
</comment>
<dbReference type="Proteomes" id="UP001157502">
    <property type="component" value="Chromosome 2"/>
</dbReference>
<reference evidence="1" key="1">
    <citation type="submission" date="2021-05" db="EMBL/GenBank/DDBJ databases">
        <authorList>
            <person name="Pan Q."/>
            <person name="Jouanno E."/>
            <person name="Zahm M."/>
            <person name="Klopp C."/>
            <person name="Cabau C."/>
            <person name="Louis A."/>
            <person name="Berthelot C."/>
            <person name="Parey E."/>
            <person name="Roest Crollius H."/>
            <person name="Montfort J."/>
            <person name="Robinson-Rechavi M."/>
            <person name="Bouchez O."/>
            <person name="Lampietro C."/>
            <person name="Lopez Roques C."/>
            <person name="Donnadieu C."/>
            <person name="Postlethwait J."/>
            <person name="Bobe J."/>
            <person name="Dillon D."/>
            <person name="Chandos A."/>
            <person name="von Hippel F."/>
            <person name="Guiguen Y."/>
        </authorList>
    </citation>
    <scope>NUCLEOTIDE SEQUENCE</scope>
    <source>
        <strain evidence="1">YG-Jan2019</strain>
    </source>
</reference>
<name>A0ACC2HGD3_DALPE</name>
<protein>
    <submittedName>
        <fullName evidence="1">Uncharacterized protein</fullName>
    </submittedName>
</protein>
<evidence type="ECO:0000313" key="1">
    <source>
        <dbReference type="EMBL" id="KAJ8015073.1"/>
    </source>
</evidence>
<dbReference type="EMBL" id="CM055729">
    <property type="protein sequence ID" value="KAJ8015073.1"/>
    <property type="molecule type" value="Genomic_DNA"/>
</dbReference>
<proteinExistence type="predicted"/>
<evidence type="ECO:0000313" key="2">
    <source>
        <dbReference type="Proteomes" id="UP001157502"/>
    </source>
</evidence>
<sequence length="119" mass="13476">MGGVSTMQLGWEAKPVPKVPFSLRYPASSTSRFPSALLPYHADKNLRKTDHCLFLRELHVAIGYATFQLNTSRRKHSSYDSRTADNFEQVISRTLAKSNWPSWAKGEWHSTSIHTLGDV</sequence>
<keyword evidence="2" id="KW-1185">Reference proteome</keyword>
<organism evidence="1 2">
    <name type="scientific">Dallia pectoralis</name>
    <name type="common">Alaska blackfish</name>
    <dbReference type="NCBI Taxonomy" id="75939"/>
    <lineage>
        <taxon>Eukaryota</taxon>
        <taxon>Metazoa</taxon>
        <taxon>Chordata</taxon>
        <taxon>Craniata</taxon>
        <taxon>Vertebrata</taxon>
        <taxon>Euteleostomi</taxon>
        <taxon>Actinopterygii</taxon>
        <taxon>Neopterygii</taxon>
        <taxon>Teleostei</taxon>
        <taxon>Protacanthopterygii</taxon>
        <taxon>Esociformes</taxon>
        <taxon>Umbridae</taxon>
        <taxon>Dallia</taxon>
    </lineage>
</organism>
<accession>A0ACC2HGD3</accession>
<gene>
    <name evidence="1" type="ORF">DPEC_G00022340</name>
</gene>